<evidence type="ECO:0008006" key="3">
    <source>
        <dbReference type="Google" id="ProtNLM"/>
    </source>
</evidence>
<keyword evidence="2" id="KW-1185">Reference proteome</keyword>
<organism evidence="1 2">
    <name type="scientific">Sphingomonas sinipercae</name>
    <dbReference type="NCBI Taxonomy" id="2714944"/>
    <lineage>
        <taxon>Bacteria</taxon>
        <taxon>Pseudomonadati</taxon>
        <taxon>Pseudomonadota</taxon>
        <taxon>Alphaproteobacteria</taxon>
        <taxon>Sphingomonadales</taxon>
        <taxon>Sphingomonadaceae</taxon>
        <taxon>Sphingomonas</taxon>
    </lineage>
</organism>
<proteinExistence type="predicted"/>
<gene>
    <name evidence="1" type="ORF">G7078_02885</name>
</gene>
<name>A0A6G7ZLN3_9SPHN</name>
<dbReference type="EMBL" id="CP049871">
    <property type="protein sequence ID" value="QIL01835.1"/>
    <property type="molecule type" value="Genomic_DNA"/>
</dbReference>
<dbReference type="RefSeq" id="WP_166092809.1">
    <property type="nucleotide sequence ID" value="NZ_CP049871.1"/>
</dbReference>
<sequence>MTTKADLKDWIVDALRDLGGQGRIWEMSKHIWEHHEKELLAAGPLFYTWQYDMRWAGQKLQKERKLSKAGKNYTWFLTP</sequence>
<accession>A0A6G7ZLN3</accession>
<dbReference type="Proteomes" id="UP000502502">
    <property type="component" value="Chromosome"/>
</dbReference>
<reference evidence="1 2" key="1">
    <citation type="submission" date="2020-03" db="EMBL/GenBank/DDBJ databases">
        <title>Sphingomonas sp. nov., isolated from fish.</title>
        <authorList>
            <person name="Hyun D.-W."/>
            <person name="Bae J.-W."/>
        </authorList>
    </citation>
    <scope>NUCLEOTIDE SEQUENCE [LARGE SCALE GENOMIC DNA]</scope>
    <source>
        <strain evidence="1 2">HDW15C</strain>
    </source>
</reference>
<protein>
    <recommendedName>
        <fullName evidence="3">Transposase</fullName>
    </recommendedName>
</protein>
<dbReference type="AlphaFoldDB" id="A0A6G7ZLN3"/>
<evidence type="ECO:0000313" key="2">
    <source>
        <dbReference type="Proteomes" id="UP000502502"/>
    </source>
</evidence>
<evidence type="ECO:0000313" key="1">
    <source>
        <dbReference type="EMBL" id="QIL01835.1"/>
    </source>
</evidence>
<dbReference type="KEGG" id="ssin:G7078_02885"/>